<reference evidence="14" key="1">
    <citation type="journal article" date="2017" name="Nat. Commun.">
        <title>The asparagus genome sheds light on the origin and evolution of a young Y chromosome.</title>
        <authorList>
            <person name="Harkess A."/>
            <person name="Zhou J."/>
            <person name="Xu C."/>
            <person name="Bowers J.E."/>
            <person name="Van der Hulst R."/>
            <person name="Ayyampalayam S."/>
            <person name="Mercati F."/>
            <person name="Riccardi P."/>
            <person name="McKain M.R."/>
            <person name="Kakrana A."/>
            <person name="Tang H."/>
            <person name="Ray J."/>
            <person name="Groenendijk J."/>
            <person name="Arikit S."/>
            <person name="Mathioni S.M."/>
            <person name="Nakano M."/>
            <person name="Shan H."/>
            <person name="Telgmann-Rauber A."/>
            <person name="Kanno A."/>
            <person name="Yue Z."/>
            <person name="Chen H."/>
            <person name="Li W."/>
            <person name="Chen Y."/>
            <person name="Xu X."/>
            <person name="Zhang Y."/>
            <person name="Luo S."/>
            <person name="Chen H."/>
            <person name="Gao J."/>
            <person name="Mao Z."/>
            <person name="Pires J.C."/>
            <person name="Luo M."/>
            <person name="Kudrna D."/>
            <person name="Wing R.A."/>
            <person name="Meyers B.C."/>
            <person name="Yi K."/>
            <person name="Kong H."/>
            <person name="Lavrijsen P."/>
            <person name="Sunseri F."/>
            <person name="Falavigna A."/>
            <person name="Ye Y."/>
            <person name="Leebens-Mack J.H."/>
            <person name="Chen G."/>
        </authorList>
    </citation>
    <scope>NUCLEOTIDE SEQUENCE [LARGE SCALE GENOMIC DNA]</scope>
    <source>
        <strain evidence="14">cv. DH0086</strain>
    </source>
</reference>
<comment type="pathway">
    <text evidence="2">Protein modification; protein ubiquitination.</text>
</comment>
<dbReference type="PROSITE" id="PS50011">
    <property type="entry name" value="PROTEIN_KINASE_DOM"/>
    <property type="match status" value="1"/>
</dbReference>
<evidence type="ECO:0000256" key="8">
    <source>
        <dbReference type="ARBA" id="ARBA00022840"/>
    </source>
</evidence>
<keyword evidence="14" id="KW-1185">Reference proteome</keyword>
<dbReference type="Gramene" id="ONK80898">
    <property type="protein sequence ID" value="ONK80898"/>
    <property type="gene ID" value="A4U43_C01F22970"/>
</dbReference>
<dbReference type="GO" id="GO:0005524">
    <property type="term" value="F:ATP binding"/>
    <property type="evidence" value="ECO:0007669"/>
    <property type="project" value="UniProtKB-UniRule"/>
</dbReference>
<dbReference type="InterPro" id="IPR011009">
    <property type="entry name" value="Kinase-like_dom_sf"/>
</dbReference>
<evidence type="ECO:0000256" key="4">
    <source>
        <dbReference type="ARBA" id="ARBA00022679"/>
    </source>
</evidence>
<keyword evidence="5 9" id="KW-0547">Nucleotide-binding</keyword>
<dbReference type="AlphaFoldDB" id="A0A5P1FRQ1"/>
<protein>
    <recommendedName>
        <fullName evidence="3">RING-type E3 ubiquitin transferase</fullName>
        <ecNumber evidence="3">2.3.2.27</ecNumber>
    </recommendedName>
</protein>
<evidence type="ECO:0000256" key="1">
    <source>
        <dbReference type="ARBA" id="ARBA00000900"/>
    </source>
</evidence>
<dbReference type="InterPro" id="IPR008271">
    <property type="entry name" value="Ser/Thr_kinase_AS"/>
</dbReference>
<evidence type="ECO:0000256" key="6">
    <source>
        <dbReference type="ARBA" id="ARBA00022777"/>
    </source>
</evidence>
<feature type="binding site" evidence="9">
    <location>
        <position position="442"/>
    </location>
    <ligand>
        <name>ATP</name>
        <dbReference type="ChEBI" id="CHEBI:30616"/>
    </ligand>
</feature>
<comment type="catalytic activity">
    <reaction evidence="1">
        <text>S-ubiquitinyl-[E2 ubiquitin-conjugating enzyme]-L-cysteine + [acceptor protein]-L-lysine = [E2 ubiquitin-conjugating enzyme]-L-cysteine + N(6)-ubiquitinyl-[acceptor protein]-L-lysine.</text>
        <dbReference type="EC" id="2.3.2.27"/>
    </reaction>
</comment>
<dbReference type="InterPro" id="IPR000719">
    <property type="entry name" value="Prot_kinase_dom"/>
</dbReference>
<dbReference type="PROSITE" id="PS00107">
    <property type="entry name" value="PROTEIN_KINASE_ATP"/>
    <property type="match status" value="1"/>
</dbReference>
<dbReference type="InterPro" id="IPR003613">
    <property type="entry name" value="Ubox_domain"/>
</dbReference>
<dbReference type="Proteomes" id="UP000243459">
    <property type="component" value="Chromosome 1"/>
</dbReference>
<dbReference type="InterPro" id="IPR051348">
    <property type="entry name" value="U-box_ubiquitin_ligases"/>
</dbReference>
<proteinExistence type="predicted"/>
<dbReference type="Gene3D" id="3.30.40.10">
    <property type="entry name" value="Zinc/RING finger domain, C3HC4 (zinc finger)"/>
    <property type="match status" value="1"/>
</dbReference>
<dbReference type="Pfam" id="PF04564">
    <property type="entry name" value="U-box"/>
    <property type="match status" value="1"/>
</dbReference>
<dbReference type="PROSITE" id="PS00108">
    <property type="entry name" value="PROTEIN_KINASE_ST"/>
    <property type="match status" value="1"/>
</dbReference>
<keyword evidence="4" id="KW-0808">Transferase</keyword>
<dbReference type="EC" id="2.3.2.27" evidence="3"/>
<dbReference type="InterPro" id="IPR017441">
    <property type="entry name" value="Protein_kinase_ATP_BS"/>
</dbReference>
<keyword evidence="10" id="KW-0175">Coiled coil</keyword>
<dbReference type="SUPFAM" id="SSF56112">
    <property type="entry name" value="Protein kinase-like (PK-like)"/>
    <property type="match status" value="1"/>
</dbReference>
<dbReference type="Gene3D" id="1.10.510.10">
    <property type="entry name" value="Transferase(Phosphotransferase) domain 1"/>
    <property type="match status" value="1"/>
</dbReference>
<dbReference type="PROSITE" id="PS51698">
    <property type="entry name" value="U_BOX"/>
    <property type="match status" value="1"/>
</dbReference>
<dbReference type="OMA" id="CETYVIC"/>
<dbReference type="SMART" id="SM00220">
    <property type="entry name" value="S_TKc"/>
    <property type="match status" value="1"/>
</dbReference>
<dbReference type="UniPathway" id="UPA00143"/>
<keyword evidence="6" id="KW-0418">Kinase</keyword>
<sequence length="774" mass="87024">MRTSKCLFYLGLTYRHVSVSAQLVESRRPVQTGQWLKMKPMWSHCKDIYATLLVKDSREAHPYWGIGEGGGGFVCSGFEVEGSESDVDTLVLNGQSPAAALLRFLLESGMKNLVLGSSSLGWFRRILKGPDVPTTILKSAPDSCNIFIVSRNRLTMKVATESMIGSSINMQIQKVSLKAFTQKEWNCIFNKSISSHSAVDPEILHLSVPSDLDSDSQVFQDGSASITSGGNSETALIIPQGCQKNGDNLGKKILDFQTLRKYDNLSPYKEVPYVIMNSEDQAEAPQEVVRLRKELQNTLAMYKRACEGLVHAKKKVALLSTEYSEDAKKVKDALEREEMLKRIAEEEKAKHLEAIKEVEEAKQLLSKEALDRHKAQMVACDMSSEKFKIFDSLLSNGKNCRRYSKNEIEVATDNFSESKMIGEGSYGKVYKCNLDHTPVAIKVLRQETHDKKEEFIREVEVLSQLHHPHMVLLLGGCPENGCLVYEYMENGSLEDKLFCKDGSNPLPWFVRFRIIFEVACGLAFLHGTKPEPIVHRDLKPGNILLDRNYVSKIGDVGLAKLISDVVPDGFTEYRETVLAGTLFYMDPEYQRTGTIRPKSDLYALGIITLQLLAARHPRGLLMNVENAIESGSFADLLDKSISDWPLLEAEKLAKLAVKCCRLRCRDRPDLDSEVLPELEELCKVANVCFKLRQCNVYAPSHYLCPILQEIMENPHIAADGYTYEYRAIKAWLGKHKISPVTKLRLSHTCIIPNYSLLSAIQEWKSSSGLQHPEK</sequence>
<feature type="coiled-coil region" evidence="10">
    <location>
        <begin position="327"/>
        <end position="368"/>
    </location>
</feature>
<gene>
    <name evidence="13" type="ORF">A4U43_C01F22970</name>
</gene>
<dbReference type="EMBL" id="CM007381">
    <property type="protein sequence ID" value="ONK80898.1"/>
    <property type="molecule type" value="Genomic_DNA"/>
</dbReference>
<keyword evidence="8 9" id="KW-0067">ATP-binding</keyword>
<evidence type="ECO:0000313" key="13">
    <source>
        <dbReference type="EMBL" id="ONK80898.1"/>
    </source>
</evidence>
<evidence type="ECO:0000256" key="2">
    <source>
        <dbReference type="ARBA" id="ARBA00004906"/>
    </source>
</evidence>
<dbReference type="Gene3D" id="3.30.200.20">
    <property type="entry name" value="Phosphorylase Kinase, domain 1"/>
    <property type="match status" value="1"/>
</dbReference>
<keyword evidence="7" id="KW-0833">Ubl conjugation pathway</keyword>
<dbReference type="SUPFAM" id="SSF57850">
    <property type="entry name" value="RING/U-box"/>
    <property type="match status" value="1"/>
</dbReference>
<evidence type="ECO:0000256" key="10">
    <source>
        <dbReference type="SAM" id="Coils"/>
    </source>
</evidence>
<dbReference type="GO" id="GO:0016567">
    <property type="term" value="P:protein ubiquitination"/>
    <property type="evidence" value="ECO:0007669"/>
    <property type="project" value="UniProtKB-UniPathway"/>
</dbReference>
<organism evidence="13 14">
    <name type="scientific">Asparagus officinalis</name>
    <name type="common">Garden asparagus</name>
    <dbReference type="NCBI Taxonomy" id="4686"/>
    <lineage>
        <taxon>Eukaryota</taxon>
        <taxon>Viridiplantae</taxon>
        <taxon>Streptophyta</taxon>
        <taxon>Embryophyta</taxon>
        <taxon>Tracheophyta</taxon>
        <taxon>Spermatophyta</taxon>
        <taxon>Magnoliopsida</taxon>
        <taxon>Liliopsida</taxon>
        <taxon>Asparagales</taxon>
        <taxon>Asparagaceae</taxon>
        <taxon>Asparagoideae</taxon>
        <taxon>Asparagus</taxon>
    </lineage>
</organism>
<dbReference type="Pfam" id="PF00069">
    <property type="entry name" value="Pkinase"/>
    <property type="match status" value="1"/>
</dbReference>
<feature type="domain" description="Protein kinase" evidence="11">
    <location>
        <begin position="415"/>
        <end position="678"/>
    </location>
</feature>
<evidence type="ECO:0000313" key="14">
    <source>
        <dbReference type="Proteomes" id="UP000243459"/>
    </source>
</evidence>
<dbReference type="SMART" id="SM00504">
    <property type="entry name" value="Ubox"/>
    <property type="match status" value="1"/>
</dbReference>
<feature type="domain" description="U-box" evidence="12">
    <location>
        <begin position="697"/>
        <end position="770"/>
    </location>
</feature>
<evidence type="ECO:0000256" key="9">
    <source>
        <dbReference type="PROSITE-ProRule" id="PRU10141"/>
    </source>
</evidence>
<dbReference type="InterPro" id="IPR013083">
    <property type="entry name" value="Znf_RING/FYVE/PHD"/>
</dbReference>
<evidence type="ECO:0000256" key="3">
    <source>
        <dbReference type="ARBA" id="ARBA00012483"/>
    </source>
</evidence>
<accession>A0A5P1FRQ1</accession>
<dbReference type="CDD" id="cd16655">
    <property type="entry name" value="RING-Ubox_WDSUB1-like"/>
    <property type="match status" value="1"/>
</dbReference>
<dbReference type="PANTHER" id="PTHR45647">
    <property type="entry name" value="OS02G0152300 PROTEIN"/>
    <property type="match status" value="1"/>
</dbReference>
<name>A0A5P1FRQ1_ASPOF</name>
<dbReference type="GO" id="GO:0061630">
    <property type="term" value="F:ubiquitin protein ligase activity"/>
    <property type="evidence" value="ECO:0007669"/>
    <property type="project" value="UniProtKB-EC"/>
</dbReference>
<evidence type="ECO:0000256" key="7">
    <source>
        <dbReference type="ARBA" id="ARBA00022786"/>
    </source>
</evidence>
<dbReference type="GO" id="GO:0004672">
    <property type="term" value="F:protein kinase activity"/>
    <property type="evidence" value="ECO:0007669"/>
    <property type="project" value="InterPro"/>
</dbReference>
<dbReference type="FunFam" id="3.30.200.20:FF:000162">
    <property type="entry name" value="Adenine nucleotide alpha hydrolase-like domain kinase"/>
    <property type="match status" value="1"/>
</dbReference>
<evidence type="ECO:0000259" key="12">
    <source>
        <dbReference type="PROSITE" id="PS51698"/>
    </source>
</evidence>
<evidence type="ECO:0000256" key="5">
    <source>
        <dbReference type="ARBA" id="ARBA00022741"/>
    </source>
</evidence>
<dbReference type="PANTHER" id="PTHR45647:SF65">
    <property type="entry name" value="U-BOX DOMAIN-CONTAINING PROTEIN KINASE FAMILY PROTEIN"/>
    <property type="match status" value="1"/>
</dbReference>
<evidence type="ECO:0000259" key="11">
    <source>
        <dbReference type="PROSITE" id="PS50011"/>
    </source>
</evidence>